<name>A0A1I0RSP7_9BACT</name>
<dbReference type="Proteomes" id="UP000199310">
    <property type="component" value="Unassembled WGS sequence"/>
</dbReference>
<organism evidence="1 2">
    <name type="scientific">Chitinophaga arvensicola</name>
    <dbReference type="NCBI Taxonomy" id="29529"/>
    <lineage>
        <taxon>Bacteria</taxon>
        <taxon>Pseudomonadati</taxon>
        <taxon>Bacteroidota</taxon>
        <taxon>Chitinophagia</taxon>
        <taxon>Chitinophagales</taxon>
        <taxon>Chitinophagaceae</taxon>
        <taxon>Chitinophaga</taxon>
    </lineage>
</organism>
<protein>
    <recommendedName>
        <fullName evidence="3">DUF5017 domain-containing protein</fullName>
    </recommendedName>
</protein>
<proteinExistence type="predicted"/>
<keyword evidence="2" id="KW-1185">Reference proteome</keyword>
<sequence>MKKYYLYLFLLFILTACSKMDDYKKFQQGGEISYPGIMDSVKVFAGKNRVKVTGLFTSDPKITHYRLFWNNHQDSLEVPVIRKGYVDTAVTYVPNLKEGAISIEIRTYDAKNNVSIPLFALGNAYGAQYEDGVGNRSAASTAVTSEGLKIDWAQAPPNSIFSTVRYMVTNGEGKSVIVNNGDEQTMLPGYAYGTKITVVSAYLPEPGAIDTFHAARADTLIKENALSSWYTSSGTRINYTGPKAGNVIAGSSALSGDKKAVELNATQVEIDYANLAANGWKYILTYDGSKLTVAVNATMLSGIKPGSFKVVTASYDKISGTLHLITGYTNTAGDDREVNETLTLL</sequence>
<evidence type="ECO:0008006" key="3">
    <source>
        <dbReference type="Google" id="ProtNLM"/>
    </source>
</evidence>
<dbReference type="PROSITE" id="PS51257">
    <property type="entry name" value="PROKAR_LIPOPROTEIN"/>
    <property type="match status" value="1"/>
</dbReference>
<reference evidence="2" key="1">
    <citation type="submission" date="2016-10" db="EMBL/GenBank/DDBJ databases">
        <authorList>
            <person name="Varghese N."/>
            <person name="Submissions S."/>
        </authorList>
    </citation>
    <scope>NUCLEOTIDE SEQUENCE [LARGE SCALE GENOMIC DNA]</scope>
    <source>
        <strain evidence="2">DSM 3695</strain>
    </source>
</reference>
<dbReference type="Pfam" id="PF16389">
    <property type="entry name" value="DUF4998"/>
    <property type="match status" value="1"/>
</dbReference>
<accession>A0A1I0RSP7</accession>
<gene>
    <name evidence="1" type="ORF">SAMN04488122_3323</name>
</gene>
<dbReference type="RefSeq" id="WP_089896562.1">
    <property type="nucleotide sequence ID" value="NZ_FOJG01000001.1"/>
</dbReference>
<evidence type="ECO:0000313" key="2">
    <source>
        <dbReference type="Proteomes" id="UP000199310"/>
    </source>
</evidence>
<dbReference type="EMBL" id="FOJG01000001">
    <property type="protein sequence ID" value="SEW44386.1"/>
    <property type="molecule type" value="Genomic_DNA"/>
</dbReference>
<dbReference type="AlphaFoldDB" id="A0A1I0RSP7"/>
<evidence type="ECO:0000313" key="1">
    <source>
        <dbReference type="EMBL" id="SEW44386.1"/>
    </source>
</evidence>
<dbReference type="OrthoDB" id="1043438at2"/>
<dbReference type="STRING" id="29529.SAMN04488122_3323"/>